<keyword evidence="4" id="KW-1185">Reference proteome</keyword>
<dbReference type="SMART" id="SM00034">
    <property type="entry name" value="CLECT"/>
    <property type="match status" value="1"/>
</dbReference>
<dbReference type="PANTHER" id="PTHR22803">
    <property type="entry name" value="MANNOSE, PHOSPHOLIPASE, LECTIN RECEPTOR RELATED"/>
    <property type="match status" value="1"/>
</dbReference>
<feature type="region of interest" description="Disordered" evidence="1">
    <location>
        <begin position="1"/>
        <end position="32"/>
    </location>
</feature>
<dbReference type="CDD" id="cd00037">
    <property type="entry name" value="CLECT"/>
    <property type="match status" value="1"/>
</dbReference>
<evidence type="ECO:0000313" key="3">
    <source>
        <dbReference type="EMBL" id="WAR30193.1"/>
    </source>
</evidence>
<gene>
    <name evidence="3" type="ORF">MAR_003761</name>
</gene>
<proteinExistence type="predicted"/>
<evidence type="ECO:0000313" key="4">
    <source>
        <dbReference type="Proteomes" id="UP001164746"/>
    </source>
</evidence>
<sequence>MTPSLTNQSAAMTTQTEHPVNQSSIPTHSTPQTPITTSFSLISKSPAYKDNITVPEYYSTQVLSTLGEVTTPKLYYPSVNTSFAEATTVVSATKREITTPNLLNASVSKNRIDLCPYKFLSEVHANIQNKVFRQYMRYCYELRLKTGTWPDASKDCSERGGMLVVITDPHVQSLVHALVNNLQPPADIWLGFSDRDEEGQPTSYTNWTPIDPVYNDIKDCAIMSHDSGSWMQAECSFYMLHTERLSWVCQYGI</sequence>
<evidence type="ECO:0000256" key="1">
    <source>
        <dbReference type="SAM" id="MobiDB-lite"/>
    </source>
</evidence>
<feature type="domain" description="C-type lectin" evidence="2">
    <location>
        <begin position="135"/>
        <end position="236"/>
    </location>
</feature>
<dbReference type="InterPro" id="IPR016187">
    <property type="entry name" value="CTDL_fold"/>
</dbReference>
<dbReference type="EMBL" id="CP111027">
    <property type="protein sequence ID" value="WAR30193.1"/>
    <property type="molecule type" value="Genomic_DNA"/>
</dbReference>
<dbReference type="Pfam" id="PF00059">
    <property type="entry name" value="Lectin_C"/>
    <property type="match status" value="1"/>
</dbReference>
<dbReference type="PROSITE" id="PS50041">
    <property type="entry name" value="C_TYPE_LECTIN_2"/>
    <property type="match status" value="1"/>
</dbReference>
<dbReference type="Proteomes" id="UP001164746">
    <property type="component" value="Chromosome 16"/>
</dbReference>
<reference evidence="3" key="1">
    <citation type="submission" date="2022-11" db="EMBL/GenBank/DDBJ databases">
        <title>Centuries of genome instability and evolution in soft-shell clam transmissible cancer (bioRxiv).</title>
        <authorList>
            <person name="Hart S.F.M."/>
            <person name="Yonemitsu M.A."/>
            <person name="Giersch R.M."/>
            <person name="Beal B.F."/>
            <person name="Arriagada G."/>
            <person name="Davis B.W."/>
            <person name="Ostrander E.A."/>
            <person name="Goff S.P."/>
            <person name="Metzger M.J."/>
        </authorList>
    </citation>
    <scope>NUCLEOTIDE SEQUENCE</scope>
    <source>
        <strain evidence="3">MELC-2E11</strain>
        <tissue evidence="3">Siphon/mantle</tissue>
    </source>
</reference>
<dbReference type="InterPro" id="IPR001304">
    <property type="entry name" value="C-type_lectin-like"/>
</dbReference>
<dbReference type="InterPro" id="IPR016186">
    <property type="entry name" value="C-type_lectin-like/link_sf"/>
</dbReference>
<organism evidence="3 4">
    <name type="scientific">Mya arenaria</name>
    <name type="common">Soft-shell clam</name>
    <dbReference type="NCBI Taxonomy" id="6604"/>
    <lineage>
        <taxon>Eukaryota</taxon>
        <taxon>Metazoa</taxon>
        <taxon>Spiralia</taxon>
        <taxon>Lophotrochozoa</taxon>
        <taxon>Mollusca</taxon>
        <taxon>Bivalvia</taxon>
        <taxon>Autobranchia</taxon>
        <taxon>Heteroconchia</taxon>
        <taxon>Euheterodonta</taxon>
        <taxon>Imparidentia</taxon>
        <taxon>Neoheterodontei</taxon>
        <taxon>Myida</taxon>
        <taxon>Myoidea</taxon>
        <taxon>Myidae</taxon>
        <taxon>Mya</taxon>
    </lineage>
</organism>
<evidence type="ECO:0000259" key="2">
    <source>
        <dbReference type="PROSITE" id="PS50041"/>
    </source>
</evidence>
<dbReference type="InterPro" id="IPR050111">
    <property type="entry name" value="C-type_lectin/snaclec_domain"/>
</dbReference>
<protein>
    <submittedName>
        <fullName evidence="3">PGCA-like protein</fullName>
    </submittedName>
</protein>
<name>A0ABY7G720_MYAAR</name>
<accession>A0ABY7G720</accession>
<dbReference type="SUPFAM" id="SSF56436">
    <property type="entry name" value="C-type lectin-like"/>
    <property type="match status" value="1"/>
</dbReference>
<dbReference type="Gene3D" id="3.10.100.10">
    <property type="entry name" value="Mannose-Binding Protein A, subunit A"/>
    <property type="match status" value="1"/>
</dbReference>